<evidence type="ECO:0000259" key="1">
    <source>
        <dbReference type="Pfam" id="PF13456"/>
    </source>
</evidence>
<comment type="caution">
    <text evidence="2">The sequence shown here is derived from an EMBL/GenBank/DDBJ whole genome shotgun (WGS) entry which is preliminary data.</text>
</comment>
<dbReference type="CDD" id="cd06222">
    <property type="entry name" value="RNase_H_like"/>
    <property type="match status" value="1"/>
</dbReference>
<dbReference type="InterPro" id="IPR053151">
    <property type="entry name" value="RNase_H-like"/>
</dbReference>
<evidence type="ECO:0000313" key="3">
    <source>
        <dbReference type="Proteomes" id="UP000436088"/>
    </source>
</evidence>
<dbReference type="InterPro" id="IPR044730">
    <property type="entry name" value="RNase_H-like_dom_plant"/>
</dbReference>
<protein>
    <recommendedName>
        <fullName evidence="1">RNase H type-1 domain-containing protein</fullName>
    </recommendedName>
</protein>
<keyword evidence="3" id="KW-1185">Reference proteome</keyword>
<dbReference type="InterPro" id="IPR002156">
    <property type="entry name" value="RNaseH_domain"/>
</dbReference>
<dbReference type="EMBL" id="VEPZ02000943">
    <property type="protein sequence ID" value="KAE8708379.1"/>
    <property type="molecule type" value="Genomic_DNA"/>
</dbReference>
<dbReference type="SUPFAM" id="SSF53098">
    <property type="entry name" value="Ribonuclease H-like"/>
    <property type="match status" value="1"/>
</dbReference>
<gene>
    <name evidence="2" type="ORF">F3Y22_tig00110343pilonHSYRG00030</name>
</gene>
<dbReference type="Proteomes" id="UP000436088">
    <property type="component" value="Unassembled WGS sequence"/>
</dbReference>
<sequence>MSQERLNGLATLAIEKEMIGNIDVDALPVSYQSPNTQGNPEISGAGGIFRDETGSWGLGLTAHLGICTSVASELHAVRLGLSIAWDCGYRAIECEVDARIVLQLIENGDVALHPLGAIIEDIENWALFQTCLP</sequence>
<dbReference type="Gene3D" id="3.30.420.10">
    <property type="entry name" value="Ribonuclease H-like superfamily/Ribonuclease H"/>
    <property type="match status" value="1"/>
</dbReference>
<feature type="domain" description="RNase H type-1" evidence="1">
    <location>
        <begin position="38"/>
        <end position="126"/>
    </location>
</feature>
<dbReference type="PANTHER" id="PTHR47723:SF19">
    <property type="entry name" value="POLYNUCLEOTIDYL TRANSFERASE, RIBONUCLEASE H-LIKE SUPERFAMILY PROTEIN"/>
    <property type="match status" value="1"/>
</dbReference>
<dbReference type="PANTHER" id="PTHR47723">
    <property type="entry name" value="OS05G0353850 PROTEIN"/>
    <property type="match status" value="1"/>
</dbReference>
<dbReference type="AlphaFoldDB" id="A0A6A3B001"/>
<dbReference type="GO" id="GO:0003676">
    <property type="term" value="F:nucleic acid binding"/>
    <property type="evidence" value="ECO:0007669"/>
    <property type="project" value="InterPro"/>
</dbReference>
<dbReference type="GO" id="GO:0004523">
    <property type="term" value="F:RNA-DNA hybrid ribonuclease activity"/>
    <property type="evidence" value="ECO:0007669"/>
    <property type="project" value="InterPro"/>
</dbReference>
<name>A0A6A3B001_HIBSY</name>
<dbReference type="InterPro" id="IPR036397">
    <property type="entry name" value="RNaseH_sf"/>
</dbReference>
<reference evidence="2" key="1">
    <citation type="submission" date="2019-09" db="EMBL/GenBank/DDBJ databases">
        <title>Draft genome information of white flower Hibiscus syriacus.</title>
        <authorList>
            <person name="Kim Y.-M."/>
        </authorList>
    </citation>
    <scope>NUCLEOTIDE SEQUENCE [LARGE SCALE GENOMIC DNA]</scope>
    <source>
        <strain evidence="2">YM2019G1</strain>
    </source>
</reference>
<proteinExistence type="predicted"/>
<dbReference type="InterPro" id="IPR012337">
    <property type="entry name" value="RNaseH-like_sf"/>
</dbReference>
<accession>A0A6A3B001</accession>
<dbReference type="Pfam" id="PF13456">
    <property type="entry name" value="RVT_3"/>
    <property type="match status" value="1"/>
</dbReference>
<organism evidence="2 3">
    <name type="scientific">Hibiscus syriacus</name>
    <name type="common">Rose of Sharon</name>
    <dbReference type="NCBI Taxonomy" id="106335"/>
    <lineage>
        <taxon>Eukaryota</taxon>
        <taxon>Viridiplantae</taxon>
        <taxon>Streptophyta</taxon>
        <taxon>Embryophyta</taxon>
        <taxon>Tracheophyta</taxon>
        <taxon>Spermatophyta</taxon>
        <taxon>Magnoliopsida</taxon>
        <taxon>eudicotyledons</taxon>
        <taxon>Gunneridae</taxon>
        <taxon>Pentapetalae</taxon>
        <taxon>rosids</taxon>
        <taxon>malvids</taxon>
        <taxon>Malvales</taxon>
        <taxon>Malvaceae</taxon>
        <taxon>Malvoideae</taxon>
        <taxon>Hibiscus</taxon>
    </lineage>
</organism>
<evidence type="ECO:0000313" key="2">
    <source>
        <dbReference type="EMBL" id="KAE8708379.1"/>
    </source>
</evidence>